<evidence type="ECO:0000256" key="1">
    <source>
        <dbReference type="ARBA" id="ARBA00004123"/>
    </source>
</evidence>
<evidence type="ECO:0000256" key="3">
    <source>
        <dbReference type="ARBA" id="ARBA00022491"/>
    </source>
</evidence>
<dbReference type="PANTHER" id="PTHR13096">
    <property type="entry name" value="MINA53 MYC INDUCED NUCLEAR ANTIGEN"/>
    <property type="match status" value="1"/>
</dbReference>
<feature type="domain" description="JmjC" evidence="14">
    <location>
        <begin position="194"/>
        <end position="388"/>
    </location>
</feature>
<evidence type="ECO:0000256" key="7">
    <source>
        <dbReference type="ARBA" id="ARBA00023002"/>
    </source>
</evidence>
<keyword evidence="6 12" id="KW-0223">Dioxygenase</keyword>
<dbReference type="EMBL" id="HBHK01001639">
    <property type="protein sequence ID" value="CAD9664379.1"/>
    <property type="molecule type" value="Transcribed_RNA"/>
</dbReference>
<evidence type="ECO:0000256" key="11">
    <source>
        <dbReference type="ARBA" id="ARBA00023242"/>
    </source>
</evidence>
<feature type="compositionally biased region" description="Basic residues" evidence="13">
    <location>
        <begin position="1"/>
        <end position="22"/>
    </location>
</feature>
<dbReference type="Gene3D" id="3.90.930.40">
    <property type="match status" value="1"/>
</dbReference>
<evidence type="ECO:0000259" key="14">
    <source>
        <dbReference type="PROSITE" id="PS51184"/>
    </source>
</evidence>
<proteinExistence type="inferred from homology"/>
<protein>
    <recommendedName>
        <fullName evidence="12">Bifunctional lysine-specific demethylase and histidyl-hydroxylase</fullName>
        <ecNumber evidence="12">1.14.11.-</ecNumber>
    </recommendedName>
</protein>
<feature type="region of interest" description="Disordered" evidence="13">
    <location>
        <begin position="1"/>
        <end position="25"/>
    </location>
</feature>
<feature type="compositionally biased region" description="Basic and acidic residues" evidence="13">
    <location>
        <begin position="267"/>
        <end position="278"/>
    </location>
</feature>
<dbReference type="EC" id="1.14.11.-" evidence="12"/>
<dbReference type="Pfam" id="PF08007">
    <property type="entry name" value="JmjC_2"/>
    <property type="match status" value="2"/>
</dbReference>
<evidence type="ECO:0000256" key="9">
    <source>
        <dbReference type="ARBA" id="ARBA00023015"/>
    </source>
</evidence>
<evidence type="ECO:0000256" key="5">
    <source>
        <dbReference type="ARBA" id="ARBA00022853"/>
    </source>
</evidence>
<evidence type="ECO:0000256" key="8">
    <source>
        <dbReference type="ARBA" id="ARBA00023004"/>
    </source>
</evidence>
<dbReference type="InterPro" id="IPR039994">
    <property type="entry name" value="NO66-like"/>
</dbReference>
<dbReference type="PANTHER" id="PTHR13096:SF8">
    <property type="entry name" value="RIBOSOMAL OXYGENASE 1"/>
    <property type="match status" value="1"/>
</dbReference>
<dbReference type="Gene3D" id="1.10.10.1500">
    <property type="entry name" value="JmjC domain-containing ribosomal oxygenase (ROX), dimer domain"/>
    <property type="match status" value="1"/>
</dbReference>
<dbReference type="GO" id="GO:0032453">
    <property type="term" value="F:histone H3K4 demethylase activity"/>
    <property type="evidence" value="ECO:0007669"/>
    <property type="project" value="TreeGrafter"/>
</dbReference>
<sequence length="581" mass="65698">MDAVKRKRQERNKRRAAKKRSRKMDAYSKVGGKVIGVVGTDGGAIGGDVAGAGKESAKVGKSKTVKRVDCKSKVKSKSMQKLASVFKIDDGDLARAGKEVLAWMIAPTSVETFFQDNYEDKPLYISRPDQRNYYEGLLSKKLIQQLVKDGKLKHNRDFSLTQYRNGSRKTLKHDTEQIATSSTVWPLFDGKEKCSVRLLRPHEHSTFLWKVVSSLEGFFKCGGGANAYLTPRGSQGFAPHYDDIDALIIQLEGKKHWTVYEHYKTPQSVLDKEQSEEGDKSEEGDDKEDDEEEEEESEDDEVEKARVAKDLFPRYPLKSSKDFTQEQVDEHLEIALKKTLEPGDFLYVPRGMVHQAKAAEDSDSLHITVSVNQLNSWANFIKEALPHAVEKVCNNDLAHDCADMRRTLPRDYTDFMGVINSDQEGDPRRVQFMSEMIRLISENVLQYIDFDIIADRMAIKFQHDRHAPIGVLKPRYQGADDDDEPVDLDTKFSLVAKGVATLTVEQDSALVYHSCKNTRTWHETDQRGLDFELDDAEAIETILFSEPGSVLVVKDLNHSGTDDDKLRIVDFLLSEGIVVRV</sequence>
<feature type="region of interest" description="Disordered" evidence="13">
    <location>
        <begin position="267"/>
        <end position="305"/>
    </location>
</feature>
<reference evidence="15" key="1">
    <citation type="submission" date="2021-01" db="EMBL/GenBank/DDBJ databases">
        <authorList>
            <person name="Corre E."/>
            <person name="Pelletier E."/>
            <person name="Niang G."/>
            <person name="Scheremetjew M."/>
            <person name="Finn R."/>
            <person name="Kale V."/>
            <person name="Holt S."/>
            <person name="Cochrane G."/>
            <person name="Meng A."/>
            <person name="Brown T."/>
            <person name="Cohen L."/>
        </authorList>
    </citation>
    <scope>NUCLEOTIDE SEQUENCE</scope>
    <source>
        <strain evidence="15">NY070348D</strain>
    </source>
</reference>
<comment type="similarity">
    <text evidence="2">Belongs to the ROX family. NO66 subfamily.</text>
</comment>
<keyword evidence="8 12" id="KW-0408">Iron</keyword>
<dbReference type="InterPro" id="IPR003347">
    <property type="entry name" value="JmjC_dom"/>
</dbReference>
<dbReference type="SUPFAM" id="SSF51197">
    <property type="entry name" value="Clavaminate synthase-like"/>
    <property type="match status" value="1"/>
</dbReference>
<name>A0A7S2R987_9STRA</name>
<feature type="compositionally biased region" description="Acidic residues" evidence="13">
    <location>
        <begin position="279"/>
        <end position="302"/>
    </location>
</feature>
<gene>
    <name evidence="15" type="ORF">QSP1433_LOCUS1000</name>
</gene>
<comment type="subcellular location">
    <subcellularLocation>
        <location evidence="1 12">Nucleus</location>
    </subcellularLocation>
</comment>
<keyword evidence="11 12" id="KW-0539">Nucleus</keyword>
<keyword evidence="5" id="KW-0156">Chromatin regulator</keyword>
<dbReference type="GO" id="GO:0051864">
    <property type="term" value="F:histone H3K36 demethylase activity"/>
    <property type="evidence" value="ECO:0007669"/>
    <property type="project" value="TreeGrafter"/>
</dbReference>
<accession>A0A7S2R987</accession>
<comment type="cofactor">
    <cofactor evidence="12">
        <name>Fe(2+)</name>
        <dbReference type="ChEBI" id="CHEBI:29033"/>
    </cofactor>
    <text evidence="12">Binds 1 Fe(2+) ion per subunit.</text>
</comment>
<keyword evidence="3" id="KW-0678">Repressor</keyword>
<evidence type="ECO:0000256" key="2">
    <source>
        <dbReference type="ARBA" id="ARBA00010309"/>
    </source>
</evidence>
<evidence type="ECO:0000256" key="4">
    <source>
        <dbReference type="ARBA" id="ARBA00022723"/>
    </source>
</evidence>
<keyword evidence="4 12" id="KW-0479">Metal-binding</keyword>
<keyword evidence="7 12" id="KW-0560">Oxidoreductase</keyword>
<evidence type="ECO:0000313" key="15">
    <source>
        <dbReference type="EMBL" id="CAD9664379.1"/>
    </source>
</evidence>
<comment type="function">
    <text evidence="12">Oxygenase that can act as both a histone lysine demethylase and a ribosomal histidine hydroxylase.</text>
</comment>
<evidence type="ECO:0000256" key="6">
    <source>
        <dbReference type="ARBA" id="ARBA00022964"/>
    </source>
</evidence>
<dbReference type="InterPro" id="IPR049043">
    <property type="entry name" value="WHD_RIOX1"/>
</dbReference>
<dbReference type="Gene3D" id="2.60.120.650">
    <property type="entry name" value="Cupin"/>
    <property type="match status" value="2"/>
</dbReference>
<dbReference type="GO" id="GO:0005730">
    <property type="term" value="C:nucleolus"/>
    <property type="evidence" value="ECO:0007669"/>
    <property type="project" value="TreeGrafter"/>
</dbReference>
<dbReference type="Pfam" id="PF21233">
    <property type="entry name" value="WHD_RIOX1"/>
    <property type="match status" value="1"/>
</dbReference>
<evidence type="ECO:0000256" key="10">
    <source>
        <dbReference type="ARBA" id="ARBA00023163"/>
    </source>
</evidence>
<evidence type="ECO:0000256" key="12">
    <source>
        <dbReference type="RuleBase" id="RU366061"/>
    </source>
</evidence>
<dbReference type="AlphaFoldDB" id="A0A7S2R987"/>
<dbReference type="GO" id="GO:0005506">
    <property type="term" value="F:iron ion binding"/>
    <property type="evidence" value="ECO:0007669"/>
    <property type="project" value="UniProtKB-UniRule"/>
</dbReference>
<keyword evidence="10 12" id="KW-0804">Transcription</keyword>
<keyword evidence="9 12" id="KW-0805">Transcription regulation</keyword>
<dbReference type="PROSITE" id="PS51184">
    <property type="entry name" value="JMJC"/>
    <property type="match status" value="1"/>
</dbReference>
<organism evidence="15">
    <name type="scientific">Mucochytrium quahogii</name>
    <dbReference type="NCBI Taxonomy" id="96639"/>
    <lineage>
        <taxon>Eukaryota</taxon>
        <taxon>Sar</taxon>
        <taxon>Stramenopiles</taxon>
        <taxon>Bigyra</taxon>
        <taxon>Labyrinthulomycetes</taxon>
        <taxon>Thraustochytrida</taxon>
        <taxon>Thraustochytriidae</taxon>
        <taxon>Mucochytrium</taxon>
    </lineage>
</organism>
<evidence type="ECO:0000256" key="13">
    <source>
        <dbReference type="SAM" id="MobiDB-lite"/>
    </source>
</evidence>